<dbReference type="EMBL" id="JBBNAF010000012">
    <property type="protein sequence ID" value="KAK9093312.1"/>
    <property type="molecule type" value="Genomic_DNA"/>
</dbReference>
<dbReference type="AlphaFoldDB" id="A0AAP0HQM9"/>
<sequence>MGPGECWCRSVALTMRTPLPICFSVSLTARSATGFPSTLSPLSMDSHHVTVGTLSTDASSTPMEFESGGPIVAPPNSSSLPS</sequence>
<gene>
    <name evidence="2" type="ORF">Syun_028223</name>
</gene>
<name>A0AAP0HQM9_9MAGN</name>
<evidence type="ECO:0000313" key="3">
    <source>
        <dbReference type="Proteomes" id="UP001420932"/>
    </source>
</evidence>
<organism evidence="2 3">
    <name type="scientific">Stephania yunnanensis</name>
    <dbReference type="NCBI Taxonomy" id="152371"/>
    <lineage>
        <taxon>Eukaryota</taxon>
        <taxon>Viridiplantae</taxon>
        <taxon>Streptophyta</taxon>
        <taxon>Embryophyta</taxon>
        <taxon>Tracheophyta</taxon>
        <taxon>Spermatophyta</taxon>
        <taxon>Magnoliopsida</taxon>
        <taxon>Ranunculales</taxon>
        <taxon>Menispermaceae</taxon>
        <taxon>Menispermoideae</taxon>
        <taxon>Cissampelideae</taxon>
        <taxon>Stephania</taxon>
    </lineage>
</organism>
<evidence type="ECO:0000313" key="2">
    <source>
        <dbReference type="EMBL" id="KAK9093312.1"/>
    </source>
</evidence>
<accession>A0AAP0HQM9</accession>
<proteinExistence type="predicted"/>
<keyword evidence="3" id="KW-1185">Reference proteome</keyword>
<protein>
    <submittedName>
        <fullName evidence="2">Uncharacterized protein</fullName>
    </submittedName>
</protein>
<dbReference type="Proteomes" id="UP001420932">
    <property type="component" value="Unassembled WGS sequence"/>
</dbReference>
<reference evidence="2 3" key="1">
    <citation type="submission" date="2024-01" db="EMBL/GenBank/DDBJ databases">
        <title>Genome assemblies of Stephania.</title>
        <authorList>
            <person name="Yang L."/>
        </authorList>
    </citation>
    <scope>NUCLEOTIDE SEQUENCE [LARGE SCALE GENOMIC DNA]</scope>
    <source>
        <strain evidence="2">YNDBR</strain>
        <tissue evidence="2">Leaf</tissue>
    </source>
</reference>
<feature type="region of interest" description="Disordered" evidence="1">
    <location>
        <begin position="54"/>
        <end position="82"/>
    </location>
</feature>
<comment type="caution">
    <text evidence="2">The sequence shown here is derived from an EMBL/GenBank/DDBJ whole genome shotgun (WGS) entry which is preliminary data.</text>
</comment>
<evidence type="ECO:0000256" key="1">
    <source>
        <dbReference type="SAM" id="MobiDB-lite"/>
    </source>
</evidence>